<proteinExistence type="predicted"/>
<keyword evidence="2" id="KW-1185">Reference proteome</keyword>
<evidence type="ECO:0000313" key="2">
    <source>
        <dbReference type="Proteomes" id="UP001231649"/>
    </source>
</evidence>
<dbReference type="EMBL" id="CM056780">
    <property type="protein sequence ID" value="KAJ8715893.1"/>
    <property type="molecule type" value="Genomic_DNA"/>
</dbReference>
<organism evidence="1 2">
    <name type="scientific">Mythimna loreyi</name>
    <dbReference type="NCBI Taxonomy" id="667449"/>
    <lineage>
        <taxon>Eukaryota</taxon>
        <taxon>Metazoa</taxon>
        <taxon>Ecdysozoa</taxon>
        <taxon>Arthropoda</taxon>
        <taxon>Hexapoda</taxon>
        <taxon>Insecta</taxon>
        <taxon>Pterygota</taxon>
        <taxon>Neoptera</taxon>
        <taxon>Endopterygota</taxon>
        <taxon>Lepidoptera</taxon>
        <taxon>Glossata</taxon>
        <taxon>Ditrysia</taxon>
        <taxon>Noctuoidea</taxon>
        <taxon>Noctuidae</taxon>
        <taxon>Noctuinae</taxon>
        <taxon>Hadenini</taxon>
        <taxon>Mythimna</taxon>
    </lineage>
</organism>
<sequence length="274" mass="32027">MQTLTVVKLILLFYMLPFVENLSRTRRLENGSIFYEPVSAVDIAFDEFPTLTDVLPNLVKKKTASDYDKMSAMALKNISIDMDRININKFRKKMDTIADMIGKDEPELNVSRRQAYINWGQGSGHFYASADQMVRRKALDLMLQVLYMARHKIGKIERAKHFSTKDTSFRVAYAYRTITRIFRKMMRLYSYQARNREYDTAMVQLILHGRVSRLHVDLCYLYWVLIKIDGIYKKAKGVRKEKKRMQKMLEEQIQAQKDAQSAIKGGVDRPGKMP</sequence>
<evidence type="ECO:0000313" key="1">
    <source>
        <dbReference type="EMBL" id="KAJ8715893.1"/>
    </source>
</evidence>
<protein>
    <submittedName>
        <fullName evidence="1">Uncharacterized protein</fullName>
    </submittedName>
</protein>
<name>A0ACC2QHJ4_9NEOP</name>
<accession>A0ACC2QHJ4</accession>
<gene>
    <name evidence="1" type="ORF">PYW08_013178</name>
</gene>
<comment type="caution">
    <text evidence="1">The sequence shown here is derived from an EMBL/GenBank/DDBJ whole genome shotgun (WGS) entry which is preliminary data.</text>
</comment>
<reference evidence="1" key="1">
    <citation type="submission" date="2023-03" db="EMBL/GenBank/DDBJ databases">
        <title>Chromosome-level genomes of two armyworms, Mythimna separata and Mythimna loreyi, provide insights into the biosynthesis and reception of sex pheromones.</title>
        <authorList>
            <person name="Zhao H."/>
        </authorList>
    </citation>
    <scope>NUCLEOTIDE SEQUENCE</scope>
    <source>
        <strain evidence="1">BeijingLab</strain>
    </source>
</reference>
<dbReference type="Proteomes" id="UP001231649">
    <property type="component" value="Chromosome 4"/>
</dbReference>